<dbReference type="InterPro" id="IPR010290">
    <property type="entry name" value="TM_effector"/>
</dbReference>
<dbReference type="SUPFAM" id="SSF103473">
    <property type="entry name" value="MFS general substrate transporter"/>
    <property type="match status" value="1"/>
</dbReference>
<comment type="caution">
    <text evidence="9">The sequence shown here is derived from an EMBL/GenBank/DDBJ whole genome shotgun (WGS) entry which is preliminary data.</text>
</comment>
<evidence type="ECO:0000256" key="1">
    <source>
        <dbReference type="ARBA" id="ARBA00004651"/>
    </source>
</evidence>
<keyword evidence="10" id="KW-1185">Reference proteome</keyword>
<feature type="transmembrane region" description="Helical" evidence="7">
    <location>
        <begin position="83"/>
        <end position="100"/>
    </location>
</feature>
<protein>
    <submittedName>
        <fullName evidence="9">MFS transporter</fullName>
    </submittedName>
</protein>
<dbReference type="EMBL" id="BAABCM010000003">
    <property type="protein sequence ID" value="GAA3810935.1"/>
    <property type="molecule type" value="Genomic_DNA"/>
</dbReference>
<gene>
    <name evidence="9" type="ORF">GCM10022380_30930</name>
</gene>
<evidence type="ECO:0000256" key="6">
    <source>
        <dbReference type="ARBA" id="ARBA00023136"/>
    </source>
</evidence>
<dbReference type="RefSeq" id="WP_237338402.1">
    <property type="nucleotide sequence ID" value="NZ_BAABCM010000003.1"/>
</dbReference>
<dbReference type="CDD" id="cd06173">
    <property type="entry name" value="MFS_MefA_like"/>
    <property type="match status" value="1"/>
</dbReference>
<evidence type="ECO:0000256" key="4">
    <source>
        <dbReference type="ARBA" id="ARBA00022692"/>
    </source>
</evidence>
<dbReference type="Gene3D" id="1.20.1250.20">
    <property type="entry name" value="MFS general substrate transporter like domains"/>
    <property type="match status" value="1"/>
</dbReference>
<dbReference type="PANTHER" id="PTHR23513:SF6">
    <property type="entry name" value="MAJOR FACILITATOR SUPERFAMILY ASSOCIATED DOMAIN-CONTAINING PROTEIN"/>
    <property type="match status" value="1"/>
</dbReference>
<evidence type="ECO:0000256" key="2">
    <source>
        <dbReference type="ARBA" id="ARBA00022448"/>
    </source>
</evidence>
<evidence type="ECO:0000313" key="9">
    <source>
        <dbReference type="EMBL" id="GAA3810935.1"/>
    </source>
</evidence>
<organism evidence="9 10">
    <name type="scientific">Amycolatopsis tucumanensis</name>
    <dbReference type="NCBI Taxonomy" id="401106"/>
    <lineage>
        <taxon>Bacteria</taxon>
        <taxon>Bacillati</taxon>
        <taxon>Actinomycetota</taxon>
        <taxon>Actinomycetes</taxon>
        <taxon>Pseudonocardiales</taxon>
        <taxon>Pseudonocardiaceae</taxon>
        <taxon>Amycolatopsis</taxon>
    </lineage>
</organism>
<dbReference type="Pfam" id="PF05977">
    <property type="entry name" value="MFS_3"/>
    <property type="match status" value="1"/>
</dbReference>
<dbReference type="PROSITE" id="PS50850">
    <property type="entry name" value="MFS"/>
    <property type="match status" value="1"/>
</dbReference>
<feature type="transmembrane region" description="Helical" evidence="7">
    <location>
        <begin position="29"/>
        <end position="49"/>
    </location>
</feature>
<evidence type="ECO:0000313" key="10">
    <source>
        <dbReference type="Proteomes" id="UP001501624"/>
    </source>
</evidence>
<keyword evidence="4 7" id="KW-0812">Transmembrane</keyword>
<feature type="domain" description="Major facilitator superfamily (MFS) profile" evidence="8">
    <location>
        <begin position="214"/>
        <end position="419"/>
    </location>
</feature>
<keyword evidence="5 7" id="KW-1133">Transmembrane helix</keyword>
<dbReference type="Proteomes" id="UP001501624">
    <property type="component" value="Unassembled WGS sequence"/>
</dbReference>
<dbReference type="InterPro" id="IPR020846">
    <property type="entry name" value="MFS_dom"/>
</dbReference>
<feature type="transmembrane region" description="Helical" evidence="7">
    <location>
        <begin position="380"/>
        <end position="399"/>
    </location>
</feature>
<feature type="transmembrane region" description="Helical" evidence="7">
    <location>
        <begin position="354"/>
        <end position="374"/>
    </location>
</feature>
<name>A0ABP7I5V1_9PSEU</name>
<keyword evidence="6 7" id="KW-0472">Membrane</keyword>
<reference evidence="10" key="1">
    <citation type="journal article" date="2019" name="Int. J. Syst. Evol. Microbiol.">
        <title>The Global Catalogue of Microorganisms (GCM) 10K type strain sequencing project: providing services to taxonomists for standard genome sequencing and annotation.</title>
        <authorList>
            <consortium name="The Broad Institute Genomics Platform"/>
            <consortium name="The Broad Institute Genome Sequencing Center for Infectious Disease"/>
            <person name="Wu L."/>
            <person name="Ma J."/>
        </authorList>
    </citation>
    <scope>NUCLEOTIDE SEQUENCE [LARGE SCALE GENOMIC DNA]</scope>
    <source>
        <strain evidence="10">JCM 17017</strain>
    </source>
</reference>
<comment type="subcellular location">
    <subcellularLocation>
        <location evidence="1">Cell membrane</location>
        <topology evidence="1">Multi-pass membrane protein</topology>
    </subcellularLocation>
</comment>
<evidence type="ECO:0000256" key="3">
    <source>
        <dbReference type="ARBA" id="ARBA00022475"/>
    </source>
</evidence>
<sequence length="419" mass="45064">MRWGLLRHGDFRRLWLADALSQFGDRINLLAVPLLAAITLHATAFQLSVLRTLETLAYLLLALQVGAWTDRMRKRRVLVAADLGRAVAFGSVPVAAAFGALTMPQLYAVVAVAGVLSVFFEVAHRTYLPSLVARSQLVEGNARLQANVSVAAVSAPGLSGWLVQLFGGATAVGVNAVSFLWSAAWLRRIRAPDRVPPARVRAPLRHEIADGLRFVFRHPVLRAIGAHDVCVSVCQQFQITVAALFLLREVHLSPGVIGLLQAGGLTGAVLGSAVARRLGRRFGEARLMWSSALLWGVGYLMIPLTTPGWGLAWYPVGNFLTGVSIVVLNVHQLSYRQAVTPERLQGRVAATSSFLYFAPGPIGSVLAGVLASVVGLRGTLWLAGAGVAASALWLVCSPLRRMRRLPEAYEEERTGSHAT</sequence>
<dbReference type="PANTHER" id="PTHR23513">
    <property type="entry name" value="INTEGRAL MEMBRANE EFFLUX PROTEIN-RELATED"/>
    <property type="match status" value="1"/>
</dbReference>
<feature type="transmembrane region" description="Helical" evidence="7">
    <location>
        <begin position="169"/>
        <end position="186"/>
    </location>
</feature>
<evidence type="ECO:0000256" key="5">
    <source>
        <dbReference type="ARBA" id="ARBA00022989"/>
    </source>
</evidence>
<dbReference type="InterPro" id="IPR036259">
    <property type="entry name" value="MFS_trans_sf"/>
</dbReference>
<proteinExistence type="predicted"/>
<feature type="transmembrane region" description="Helical" evidence="7">
    <location>
        <begin position="312"/>
        <end position="333"/>
    </location>
</feature>
<evidence type="ECO:0000256" key="7">
    <source>
        <dbReference type="SAM" id="Phobius"/>
    </source>
</evidence>
<accession>A0ABP7I5V1</accession>
<feature type="transmembrane region" description="Helical" evidence="7">
    <location>
        <begin position="287"/>
        <end position="306"/>
    </location>
</feature>
<keyword evidence="3" id="KW-1003">Cell membrane</keyword>
<feature type="transmembrane region" description="Helical" evidence="7">
    <location>
        <begin position="106"/>
        <end position="123"/>
    </location>
</feature>
<evidence type="ECO:0000259" key="8">
    <source>
        <dbReference type="PROSITE" id="PS50850"/>
    </source>
</evidence>
<keyword evidence="2" id="KW-0813">Transport</keyword>